<keyword evidence="1" id="KW-0472">Membrane</keyword>
<dbReference type="AlphaFoldDB" id="A0A517T1I7"/>
<dbReference type="InterPro" id="IPR036249">
    <property type="entry name" value="Thioredoxin-like_sf"/>
</dbReference>
<dbReference type="InterPro" id="IPR036034">
    <property type="entry name" value="PDZ_sf"/>
</dbReference>
<feature type="transmembrane region" description="Helical" evidence="1">
    <location>
        <begin position="12"/>
        <end position="33"/>
    </location>
</feature>
<keyword evidence="1" id="KW-0812">Transmembrane</keyword>
<dbReference type="SMART" id="SM00228">
    <property type="entry name" value="PDZ"/>
    <property type="match status" value="1"/>
</dbReference>
<dbReference type="Gene3D" id="3.40.30.10">
    <property type="entry name" value="Glutaredoxin"/>
    <property type="match status" value="1"/>
</dbReference>
<name>A0A517T1I7_9BACT</name>
<evidence type="ECO:0000256" key="1">
    <source>
        <dbReference type="SAM" id="Phobius"/>
    </source>
</evidence>
<reference evidence="3 4" key="1">
    <citation type="submission" date="2019-02" db="EMBL/GenBank/DDBJ databases">
        <title>Deep-cultivation of Planctomycetes and their phenomic and genomic characterization uncovers novel biology.</title>
        <authorList>
            <person name="Wiegand S."/>
            <person name="Jogler M."/>
            <person name="Boedeker C."/>
            <person name="Pinto D."/>
            <person name="Vollmers J."/>
            <person name="Rivas-Marin E."/>
            <person name="Kohn T."/>
            <person name="Peeters S.H."/>
            <person name="Heuer A."/>
            <person name="Rast P."/>
            <person name="Oberbeckmann S."/>
            <person name="Bunk B."/>
            <person name="Jeske O."/>
            <person name="Meyerdierks A."/>
            <person name="Storesund J.E."/>
            <person name="Kallscheuer N."/>
            <person name="Luecker S."/>
            <person name="Lage O.M."/>
            <person name="Pohl T."/>
            <person name="Merkel B.J."/>
            <person name="Hornburger P."/>
            <person name="Mueller R.-W."/>
            <person name="Bruemmer F."/>
            <person name="Labrenz M."/>
            <person name="Spormann A.M."/>
            <person name="Op den Camp H."/>
            <person name="Overmann J."/>
            <person name="Amann R."/>
            <person name="Jetten M.S.M."/>
            <person name="Mascher T."/>
            <person name="Medema M.H."/>
            <person name="Devos D.P."/>
            <person name="Kaster A.-K."/>
            <person name="Ovreas L."/>
            <person name="Rohde M."/>
            <person name="Galperin M.Y."/>
            <person name="Jogler C."/>
        </authorList>
    </citation>
    <scope>NUCLEOTIDE SEQUENCE [LARGE SCALE GENOMIC DNA]</scope>
    <source>
        <strain evidence="3 4">SV_7m_r</strain>
    </source>
</reference>
<evidence type="ECO:0000313" key="3">
    <source>
        <dbReference type="EMBL" id="QDT62247.1"/>
    </source>
</evidence>
<proteinExistence type="predicted"/>
<dbReference type="Proteomes" id="UP000315003">
    <property type="component" value="Chromosome"/>
</dbReference>
<dbReference type="Gene3D" id="2.30.42.10">
    <property type="match status" value="1"/>
</dbReference>
<dbReference type="EMBL" id="CP036272">
    <property type="protein sequence ID" value="QDT62247.1"/>
    <property type="molecule type" value="Genomic_DNA"/>
</dbReference>
<dbReference type="RefSeq" id="WP_419187774.1">
    <property type="nucleotide sequence ID" value="NZ_CP036272.1"/>
</dbReference>
<dbReference type="SUPFAM" id="SSF52833">
    <property type="entry name" value="Thioredoxin-like"/>
    <property type="match status" value="1"/>
</dbReference>
<keyword evidence="4" id="KW-1185">Reference proteome</keyword>
<evidence type="ECO:0000259" key="2">
    <source>
        <dbReference type="SMART" id="SM00228"/>
    </source>
</evidence>
<dbReference type="InterPro" id="IPR001478">
    <property type="entry name" value="PDZ"/>
</dbReference>
<accession>A0A517T1I7</accession>
<feature type="domain" description="PDZ" evidence="2">
    <location>
        <begin position="283"/>
        <end position="353"/>
    </location>
</feature>
<dbReference type="Pfam" id="PF13899">
    <property type="entry name" value="Thioredoxin_7"/>
    <property type="match status" value="1"/>
</dbReference>
<sequence>MTLVKCFGRRRLHGFGASFIGLTILATALLVAWQTSVPAAEPDAGERTDSGKAKWREILTSRQWKVPADPDPLGEVVWRDDLSAAMKEAKQTGKPLLVTWRCLPCEQCAEFDQEILEGSLTLNPLLRRFVTVRLTDASLLDQRFFPYKTHQDLDLSWWAYFLSPQGDLYGVFGGKDHVSENTRISEEAFINNLVRILKHHYNPDRPSWKIDLPVGHAAQVATGPKDSKGYTLLKAKRPGLGKPHKEFGSCIHCHQVGDMMNIEAMQSDTFDVGTITDKWPLPENVGLLLERDHGLVVKQVAAGSPGDRAGLMPGDELLMAEGTKLFGQADFRGVLHRAAHGADQLEIAWRRGQDIQFATVVLEPGWRKTESYWRKTVYDGVYGPTMGFFPLRGPKAGKDQGLSIKPWMGPKPAERPVYSTGLRPSMEIIAINGMGRDLDARKLITWFRLNHKPGDEVTYTVRGGKEFRFVLPAP</sequence>
<evidence type="ECO:0000313" key="4">
    <source>
        <dbReference type="Proteomes" id="UP000315003"/>
    </source>
</evidence>
<keyword evidence="1" id="KW-1133">Transmembrane helix</keyword>
<dbReference type="SUPFAM" id="SSF50156">
    <property type="entry name" value="PDZ domain-like"/>
    <property type="match status" value="1"/>
</dbReference>
<gene>
    <name evidence="3" type="ORF">SV7mr_47940</name>
</gene>
<protein>
    <recommendedName>
        <fullName evidence="2">PDZ domain-containing protein</fullName>
    </recommendedName>
</protein>
<organism evidence="3 4">
    <name type="scientific">Stieleria bergensis</name>
    <dbReference type="NCBI Taxonomy" id="2528025"/>
    <lineage>
        <taxon>Bacteria</taxon>
        <taxon>Pseudomonadati</taxon>
        <taxon>Planctomycetota</taxon>
        <taxon>Planctomycetia</taxon>
        <taxon>Pirellulales</taxon>
        <taxon>Pirellulaceae</taxon>
        <taxon>Stieleria</taxon>
    </lineage>
</organism>